<comment type="similarity">
    <text evidence="3">Belongs to the acetyltransferase family. NAA40 subfamily.</text>
</comment>
<dbReference type="OMA" id="ANHINCY"/>
<evidence type="ECO:0000256" key="9">
    <source>
        <dbReference type="ARBA" id="ARBA00023315"/>
    </source>
</evidence>
<evidence type="ECO:0000256" key="11">
    <source>
        <dbReference type="ARBA" id="ARBA00049524"/>
    </source>
</evidence>
<dbReference type="GO" id="GO:0005634">
    <property type="term" value="C:nucleus"/>
    <property type="evidence" value="ECO:0007669"/>
    <property type="project" value="UniProtKB-SubCell"/>
</dbReference>
<dbReference type="GO" id="GO:1990189">
    <property type="term" value="F:protein N-terminal-serine acetyltransferase activity"/>
    <property type="evidence" value="ECO:0007669"/>
    <property type="project" value="UniProtKB-EC"/>
</dbReference>
<evidence type="ECO:0000259" key="12">
    <source>
        <dbReference type="PROSITE" id="PS51186"/>
    </source>
</evidence>
<evidence type="ECO:0000256" key="3">
    <source>
        <dbReference type="ARBA" id="ARBA00008870"/>
    </source>
</evidence>
<dbReference type="Proteomes" id="UP000186594">
    <property type="component" value="Unassembled WGS sequence"/>
</dbReference>
<accession>A0A1U7LLQ6</accession>
<name>A0A1U7LLQ6_NEOID</name>
<dbReference type="GO" id="GO:0043998">
    <property type="term" value="F:histone H2A acetyltransferase activity"/>
    <property type="evidence" value="ECO:0007669"/>
    <property type="project" value="InterPro"/>
</dbReference>
<keyword evidence="6" id="KW-0963">Cytoplasm</keyword>
<evidence type="ECO:0000256" key="5">
    <source>
        <dbReference type="ARBA" id="ARBA00015043"/>
    </source>
</evidence>
<dbReference type="CDD" id="cd04301">
    <property type="entry name" value="NAT_SF"/>
    <property type="match status" value="1"/>
</dbReference>
<dbReference type="Pfam" id="PF00583">
    <property type="entry name" value="Acetyltransf_1"/>
    <property type="match status" value="1"/>
</dbReference>
<evidence type="ECO:0000256" key="7">
    <source>
        <dbReference type="ARBA" id="ARBA00022679"/>
    </source>
</evidence>
<keyword evidence="8" id="KW-0539">Nucleus</keyword>
<evidence type="ECO:0000256" key="1">
    <source>
        <dbReference type="ARBA" id="ARBA00004123"/>
    </source>
</evidence>
<comment type="catalytic activity">
    <reaction evidence="10">
        <text>N-terminal L-seryl-[histone H2A] + acetyl-CoA = N-terminal N(alpha)-acetyl-L-seryl-[histone H2A] + CoA + H(+)</text>
        <dbReference type="Rhea" id="RHEA:50600"/>
        <dbReference type="Rhea" id="RHEA-COMP:12742"/>
        <dbReference type="Rhea" id="RHEA-COMP:12744"/>
        <dbReference type="ChEBI" id="CHEBI:15378"/>
        <dbReference type="ChEBI" id="CHEBI:57287"/>
        <dbReference type="ChEBI" id="CHEBI:57288"/>
        <dbReference type="ChEBI" id="CHEBI:64738"/>
        <dbReference type="ChEBI" id="CHEBI:83690"/>
        <dbReference type="EC" id="2.3.1.257"/>
    </reaction>
</comment>
<dbReference type="PANTHER" id="PTHR20531:SF1">
    <property type="entry name" value="N-ALPHA-ACETYLTRANSFERASE 40"/>
    <property type="match status" value="1"/>
</dbReference>
<proteinExistence type="inferred from homology"/>
<keyword evidence="9" id="KW-0012">Acyltransferase</keyword>
<dbReference type="STRING" id="1198029.A0A1U7LLQ6"/>
<gene>
    <name evidence="13" type="ORF">NEOLI_004544</name>
</gene>
<reference evidence="13 14" key="1">
    <citation type="submission" date="2016-04" db="EMBL/GenBank/DDBJ databases">
        <title>Evolutionary innovation and constraint leading to complex multicellularity in the Ascomycota.</title>
        <authorList>
            <person name="Cisse O."/>
            <person name="Nguyen A."/>
            <person name="Hewitt D.A."/>
            <person name="Jedd G."/>
            <person name="Stajich J.E."/>
        </authorList>
    </citation>
    <scope>NUCLEOTIDE SEQUENCE [LARGE SCALE GENOMIC DNA]</scope>
    <source>
        <strain evidence="13 14">DAH-3</strain>
    </source>
</reference>
<evidence type="ECO:0000256" key="4">
    <source>
        <dbReference type="ARBA" id="ARBA00012950"/>
    </source>
</evidence>
<evidence type="ECO:0000313" key="13">
    <source>
        <dbReference type="EMBL" id="OLL23568.1"/>
    </source>
</evidence>
<comment type="caution">
    <text evidence="13">The sequence shown here is derived from an EMBL/GenBank/DDBJ whole genome shotgun (WGS) entry which is preliminary data.</text>
</comment>
<evidence type="ECO:0000256" key="10">
    <source>
        <dbReference type="ARBA" id="ARBA00047821"/>
    </source>
</evidence>
<comment type="catalytic activity">
    <reaction evidence="11">
        <text>N-terminal L-seryl-[histone H4] + acetyl-CoA = N-terminal N(alpha)-acetyl-L-seryl-[histone H4] + CoA + H(+)</text>
        <dbReference type="Rhea" id="RHEA:50596"/>
        <dbReference type="Rhea" id="RHEA-COMP:12740"/>
        <dbReference type="Rhea" id="RHEA-COMP:12743"/>
        <dbReference type="ChEBI" id="CHEBI:15378"/>
        <dbReference type="ChEBI" id="CHEBI:57287"/>
        <dbReference type="ChEBI" id="CHEBI:57288"/>
        <dbReference type="ChEBI" id="CHEBI:64738"/>
        <dbReference type="ChEBI" id="CHEBI:83690"/>
        <dbReference type="EC" id="2.3.1.257"/>
    </reaction>
</comment>
<dbReference type="InterPro" id="IPR016181">
    <property type="entry name" value="Acyl_CoA_acyltransferase"/>
</dbReference>
<evidence type="ECO:0000256" key="2">
    <source>
        <dbReference type="ARBA" id="ARBA00004496"/>
    </source>
</evidence>
<evidence type="ECO:0000313" key="14">
    <source>
        <dbReference type="Proteomes" id="UP000186594"/>
    </source>
</evidence>
<keyword evidence="14" id="KW-1185">Reference proteome</keyword>
<dbReference type="GO" id="GO:0010485">
    <property type="term" value="F:histone H4 acetyltransferase activity"/>
    <property type="evidence" value="ECO:0007669"/>
    <property type="project" value="InterPro"/>
</dbReference>
<dbReference type="OrthoDB" id="424551at2759"/>
<evidence type="ECO:0000256" key="8">
    <source>
        <dbReference type="ARBA" id="ARBA00023242"/>
    </source>
</evidence>
<dbReference type="InterPro" id="IPR039949">
    <property type="entry name" value="NAA40"/>
</dbReference>
<protein>
    <recommendedName>
        <fullName evidence="5">N-alpha-acetyltransferase 40</fullName>
        <ecNumber evidence="4">2.3.1.257</ecNumber>
    </recommendedName>
</protein>
<evidence type="ECO:0000256" key="6">
    <source>
        <dbReference type="ARBA" id="ARBA00022490"/>
    </source>
</evidence>
<sequence length="169" mass="19391">MADDIVNQANHIPLACQRGYLYPRTIEKQGRVYEIILESAESLPAATFSQIFDLFQRNMKEMYLTSSFGWDEGDKISEMREFCTRSLVVVDTRRSLVVVDTRVLGFLNYQVRRENGEAVLQLDESVRGLGIGRELMGRMETIGRKCGIFKAMLTVFIDNPAVNFYYRLG</sequence>
<dbReference type="EMBL" id="LXFE01001487">
    <property type="protein sequence ID" value="OLL23568.1"/>
    <property type="molecule type" value="Genomic_DNA"/>
</dbReference>
<dbReference type="EC" id="2.3.1.257" evidence="4"/>
<dbReference type="PROSITE" id="PS51186">
    <property type="entry name" value="GNAT"/>
    <property type="match status" value="1"/>
</dbReference>
<dbReference type="AlphaFoldDB" id="A0A1U7LLQ6"/>
<dbReference type="PANTHER" id="PTHR20531">
    <property type="entry name" value="N-ALPHA-ACETYLTRANSFERASE 40"/>
    <property type="match status" value="1"/>
</dbReference>
<dbReference type="SUPFAM" id="SSF55729">
    <property type="entry name" value="Acyl-CoA N-acyltransferases (Nat)"/>
    <property type="match status" value="1"/>
</dbReference>
<dbReference type="InterPro" id="IPR000182">
    <property type="entry name" value="GNAT_dom"/>
</dbReference>
<dbReference type="GO" id="GO:0005737">
    <property type="term" value="C:cytoplasm"/>
    <property type="evidence" value="ECO:0007669"/>
    <property type="project" value="UniProtKB-SubCell"/>
</dbReference>
<dbReference type="Gene3D" id="3.40.630.30">
    <property type="match status" value="1"/>
</dbReference>
<organism evidence="13 14">
    <name type="scientific">Neolecta irregularis (strain DAH-3)</name>
    <dbReference type="NCBI Taxonomy" id="1198029"/>
    <lineage>
        <taxon>Eukaryota</taxon>
        <taxon>Fungi</taxon>
        <taxon>Dikarya</taxon>
        <taxon>Ascomycota</taxon>
        <taxon>Taphrinomycotina</taxon>
        <taxon>Neolectales</taxon>
        <taxon>Neolectaceae</taxon>
        <taxon>Neolecta</taxon>
    </lineage>
</organism>
<keyword evidence="7 13" id="KW-0808">Transferase</keyword>
<comment type="subcellular location">
    <subcellularLocation>
        <location evidence="2">Cytoplasm</location>
    </subcellularLocation>
    <subcellularLocation>
        <location evidence="1">Nucleus</location>
    </subcellularLocation>
</comment>
<feature type="domain" description="N-acetyltransferase" evidence="12">
    <location>
        <begin position="49"/>
        <end position="169"/>
    </location>
</feature>